<accession>Q1QR92</accession>
<organism evidence="3 4">
    <name type="scientific">Nitrobacter hamburgensis (strain DSM 10229 / NCIMB 13809 / X14)</name>
    <dbReference type="NCBI Taxonomy" id="323097"/>
    <lineage>
        <taxon>Bacteria</taxon>
        <taxon>Pseudomonadati</taxon>
        <taxon>Pseudomonadota</taxon>
        <taxon>Alphaproteobacteria</taxon>
        <taxon>Hyphomicrobiales</taxon>
        <taxon>Nitrobacteraceae</taxon>
        <taxon>Nitrobacter</taxon>
    </lineage>
</organism>
<name>Q1QR92_NITHX</name>
<evidence type="ECO:0000313" key="4">
    <source>
        <dbReference type="Proteomes" id="UP000001953"/>
    </source>
</evidence>
<feature type="signal peptide" evidence="2">
    <location>
        <begin position="1"/>
        <end position="20"/>
    </location>
</feature>
<evidence type="ECO:0000256" key="1">
    <source>
        <dbReference type="SAM" id="MobiDB-lite"/>
    </source>
</evidence>
<feature type="chain" id="PRO_5004195925" description="DUF5666 domain-containing protein" evidence="2">
    <location>
        <begin position="21"/>
        <end position="134"/>
    </location>
</feature>
<feature type="region of interest" description="Disordered" evidence="1">
    <location>
        <begin position="54"/>
        <end position="94"/>
    </location>
</feature>
<reference evidence="3 4" key="1">
    <citation type="submission" date="2006-03" db="EMBL/GenBank/DDBJ databases">
        <title>Complete sequence of chromosome of Nitrobacter hamburgensis X14.</title>
        <authorList>
            <consortium name="US DOE Joint Genome Institute"/>
            <person name="Copeland A."/>
            <person name="Lucas S."/>
            <person name="Lapidus A."/>
            <person name="Barry K."/>
            <person name="Detter J.C."/>
            <person name="Glavina del Rio T."/>
            <person name="Hammon N."/>
            <person name="Israni S."/>
            <person name="Dalin E."/>
            <person name="Tice H."/>
            <person name="Pitluck S."/>
            <person name="Chain P."/>
            <person name="Malfatti S."/>
            <person name="Shin M."/>
            <person name="Vergez L."/>
            <person name="Schmutz J."/>
            <person name="Larimer F."/>
            <person name="Land M."/>
            <person name="Hauser L."/>
            <person name="Kyrpides N."/>
            <person name="Ivanova N."/>
            <person name="Ward B."/>
            <person name="Arp D."/>
            <person name="Klotz M."/>
            <person name="Stein L."/>
            <person name="O'Mullan G."/>
            <person name="Starkenburg S."/>
            <person name="Sayavedra L."/>
            <person name="Poret-Peterson A.T."/>
            <person name="Gentry M.E."/>
            <person name="Bruce D."/>
            <person name="Richardson P."/>
        </authorList>
    </citation>
    <scope>NUCLEOTIDE SEQUENCE [LARGE SCALE GENOMIC DNA]</scope>
    <source>
        <strain evidence="4">DSM 10229 / NCIMB 13809 / X14</strain>
    </source>
</reference>
<dbReference type="AlphaFoldDB" id="Q1QR92"/>
<keyword evidence="4" id="KW-1185">Reference proteome</keyword>
<dbReference type="Proteomes" id="UP000001953">
    <property type="component" value="Chromosome"/>
</dbReference>
<dbReference type="EMBL" id="CP000319">
    <property type="protein sequence ID" value="ABE61255.1"/>
    <property type="molecule type" value="Genomic_DNA"/>
</dbReference>
<dbReference type="OrthoDB" id="8265725at2"/>
<dbReference type="KEGG" id="nha:Nham_0359"/>
<feature type="compositionally biased region" description="Basic and acidic residues" evidence="1">
    <location>
        <begin position="56"/>
        <end position="86"/>
    </location>
</feature>
<dbReference type="RefSeq" id="WP_011508959.1">
    <property type="nucleotide sequence ID" value="NC_007964.1"/>
</dbReference>
<protein>
    <recommendedName>
        <fullName evidence="5">DUF5666 domain-containing protein</fullName>
    </recommendedName>
</protein>
<evidence type="ECO:0008006" key="5">
    <source>
        <dbReference type="Google" id="ProtNLM"/>
    </source>
</evidence>
<keyword evidence="2" id="KW-0732">Signal</keyword>
<dbReference type="HOGENOM" id="CLU_2024288_0_0_5"/>
<gene>
    <name evidence="3" type="ordered locus">Nham_0359</name>
</gene>
<sequence length="134" mass="14078">MRLAKIILAGSALTIVSAMASAQTTPAIKETPPPPGTQKGLVTVVNRLDNTIAIRAEQDNKDGAKAPDKTKPDEAKPDDAKSDGAKAEGATTQFKIDHKLSETVHAGDKVKFSVSEGGDPKTNTEKTITKIEAE</sequence>
<proteinExistence type="predicted"/>
<evidence type="ECO:0000313" key="3">
    <source>
        <dbReference type="EMBL" id="ABE61255.1"/>
    </source>
</evidence>
<feature type="compositionally biased region" description="Basic and acidic residues" evidence="1">
    <location>
        <begin position="118"/>
        <end position="134"/>
    </location>
</feature>
<feature type="region of interest" description="Disordered" evidence="1">
    <location>
        <begin position="111"/>
        <end position="134"/>
    </location>
</feature>
<evidence type="ECO:0000256" key="2">
    <source>
        <dbReference type="SAM" id="SignalP"/>
    </source>
</evidence>